<dbReference type="InterPro" id="IPR019749">
    <property type="entry name" value="Band_41_domain"/>
</dbReference>
<evidence type="ECO:0000313" key="2">
    <source>
        <dbReference type="EMBL" id="PRP75658.1"/>
    </source>
</evidence>
<dbReference type="Proteomes" id="UP000241769">
    <property type="component" value="Unassembled WGS sequence"/>
</dbReference>
<dbReference type="InterPro" id="IPR032425">
    <property type="entry name" value="FERM_f0"/>
</dbReference>
<dbReference type="OrthoDB" id="10262320at2759"/>
<reference evidence="2 3" key="1">
    <citation type="journal article" date="2018" name="Genome Biol. Evol.">
        <title>Multiple Roots of Fruiting Body Formation in Amoebozoa.</title>
        <authorList>
            <person name="Hillmann F."/>
            <person name="Forbes G."/>
            <person name="Novohradska S."/>
            <person name="Ferling I."/>
            <person name="Riege K."/>
            <person name="Groth M."/>
            <person name="Westermann M."/>
            <person name="Marz M."/>
            <person name="Spaller T."/>
            <person name="Winckler T."/>
            <person name="Schaap P."/>
            <person name="Glockner G."/>
        </authorList>
    </citation>
    <scope>NUCLEOTIDE SEQUENCE [LARGE SCALE GENOMIC DNA]</scope>
    <source>
        <strain evidence="2 3">Jena</strain>
    </source>
</reference>
<dbReference type="Gene3D" id="2.30.29.30">
    <property type="entry name" value="Pleckstrin-homology domain (PH domain)/Phosphotyrosine-binding domain (PTB)"/>
    <property type="match status" value="1"/>
</dbReference>
<dbReference type="InterPro" id="IPR019748">
    <property type="entry name" value="FERM_central"/>
</dbReference>
<dbReference type="SMART" id="SM01244">
    <property type="entry name" value="IRS"/>
    <property type="match status" value="1"/>
</dbReference>
<name>A0A2P6MVB4_9EUKA</name>
<dbReference type="PANTHER" id="PTHR19981">
    <property type="entry name" value="TALIN"/>
    <property type="match status" value="1"/>
</dbReference>
<dbReference type="Pfam" id="PF00373">
    <property type="entry name" value="FERM_M"/>
    <property type="match status" value="1"/>
</dbReference>
<dbReference type="Pfam" id="PF02174">
    <property type="entry name" value="IRS"/>
    <property type="match status" value="1"/>
</dbReference>
<dbReference type="Pfam" id="PF16511">
    <property type="entry name" value="FERM_f0"/>
    <property type="match status" value="1"/>
</dbReference>
<evidence type="ECO:0000313" key="3">
    <source>
        <dbReference type="Proteomes" id="UP000241769"/>
    </source>
</evidence>
<dbReference type="CDD" id="cd14473">
    <property type="entry name" value="FERM_B-lobe"/>
    <property type="match status" value="1"/>
</dbReference>
<dbReference type="PANTHER" id="PTHR19981:SF1">
    <property type="entry name" value="RHEA, ISOFORM B"/>
    <property type="match status" value="1"/>
</dbReference>
<dbReference type="SUPFAM" id="SSF47031">
    <property type="entry name" value="Second domain of FERM"/>
    <property type="match status" value="1"/>
</dbReference>
<dbReference type="GO" id="GO:0030036">
    <property type="term" value="P:actin cytoskeleton organization"/>
    <property type="evidence" value="ECO:0007669"/>
    <property type="project" value="TreeGrafter"/>
</dbReference>
<dbReference type="InterPro" id="IPR000299">
    <property type="entry name" value="FERM_domain"/>
</dbReference>
<dbReference type="Gene3D" id="1.20.80.10">
    <property type="match status" value="1"/>
</dbReference>
<dbReference type="InterPro" id="IPR002404">
    <property type="entry name" value="IRS_PTB"/>
</dbReference>
<organism evidence="2 3">
    <name type="scientific">Planoprotostelium fungivorum</name>
    <dbReference type="NCBI Taxonomy" id="1890364"/>
    <lineage>
        <taxon>Eukaryota</taxon>
        <taxon>Amoebozoa</taxon>
        <taxon>Evosea</taxon>
        <taxon>Variosea</taxon>
        <taxon>Cavosteliida</taxon>
        <taxon>Cavosteliaceae</taxon>
        <taxon>Planoprotostelium</taxon>
    </lineage>
</organism>
<dbReference type="InterPro" id="IPR014352">
    <property type="entry name" value="FERM/acyl-CoA-bd_prot_sf"/>
</dbReference>
<dbReference type="InterPro" id="IPR035963">
    <property type="entry name" value="FERM_2"/>
</dbReference>
<dbReference type="InterPro" id="IPR011993">
    <property type="entry name" value="PH-like_dom_sf"/>
</dbReference>
<keyword evidence="3" id="KW-1185">Reference proteome</keyword>
<dbReference type="STRING" id="1890364.A0A2P6MVB4"/>
<dbReference type="InterPro" id="IPR029071">
    <property type="entry name" value="Ubiquitin-like_domsf"/>
</dbReference>
<protein>
    <submittedName>
        <fullName evidence="2">Actin binding protein</fullName>
    </submittedName>
</protein>
<dbReference type="FunFam" id="1.20.80.10:FF:000007">
    <property type="entry name" value="Talin 2"/>
    <property type="match status" value="1"/>
</dbReference>
<dbReference type="Gene3D" id="3.10.20.90">
    <property type="entry name" value="Phosphatidylinositol 3-kinase Catalytic Subunit, Chain A, domain 1"/>
    <property type="match status" value="2"/>
</dbReference>
<evidence type="ECO:0000259" key="1">
    <source>
        <dbReference type="PROSITE" id="PS50057"/>
    </source>
</evidence>
<dbReference type="InParanoid" id="A0A2P6MVB4"/>
<dbReference type="SMART" id="SM00295">
    <property type="entry name" value="B41"/>
    <property type="match status" value="1"/>
</dbReference>
<gene>
    <name evidence="2" type="ORF">PROFUN_15624</name>
</gene>
<dbReference type="PROSITE" id="PS50057">
    <property type="entry name" value="FERM_3"/>
    <property type="match status" value="1"/>
</dbReference>
<dbReference type="SUPFAM" id="SSF54236">
    <property type="entry name" value="Ubiquitin-like"/>
    <property type="match status" value="1"/>
</dbReference>
<comment type="caution">
    <text evidence="2">The sequence shown here is derived from an EMBL/GenBank/DDBJ whole genome shotgun (WGS) entry which is preliminary data.</text>
</comment>
<dbReference type="SUPFAM" id="SSF50729">
    <property type="entry name" value="PH domain-like"/>
    <property type="match status" value="1"/>
</dbReference>
<proteinExistence type="predicted"/>
<accession>A0A2P6MVB4</accession>
<dbReference type="AlphaFoldDB" id="A0A2P6MVB4"/>
<dbReference type="EMBL" id="MDYQ01000371">
    <property type="protein sequence ID" value="PRP75658.1"/>
    <property type="molecule type" value="Genomic_DNA"/>
</dbReference>
<sequence length="439" mass="49217">MSLNLKVLVEPTGQTKKMKFTADMGVGEAIVTIREKTEVGGADFGLFMPANLRETNPKWLKDNRTLAAYGLENDDEVHYRKKHKAIRVKLLDGTVKVMLFDLTLPVVDIVNMVGEKIDLANAEEYSLQWENPLPAGPRLDWLQPNKCIEEQNVKTDNVFLLKKKYFYSDANISLDDPMGLHLLFVQATDAIISGLHPVMPAEVCALAALHAQVTEGRFNPEKHVPPYLELKKYLPPALLKEKGIEKDIMKEWRKLVGTTESNAKFKYIQLCRSLKTWGITTFHCRLTERGAKAKKPPKILLGVTRDSVLFMNVETKAIDRTWELRKLRRWAASDTGKSLTLDFGNHENDYFILMTEESDAISSLLSGYIDIILKARRDAARIVDDNNEAVATEETLIQRKGMAYATTTSIFSPSMNPYASGDSSGGAAPASSFFRTNTG</sequence>
<dbReference type="GO" id="GO:0098609">
    <property type="term" value="P:cell-cell adhesion"/>
    <property type="evidence" value="ECO:0007669"/>
    <property type="project" value="TreeGrafter"/>
</dbReference>
<feature type="non-terminal residue" evidence="2">
    <location>
        <position position="439"/>
    </location>
</feature>
<dbReference type="GO" id="GO:0005886">
    <property type="term" value="C:plasma membrane"/>
    <property type="evidence" value="ECO:0007669"/>
    <property type="project" value="TreeGrafter"/>
</dbReference>
<dbReference type="GO" id="GO:0005737">
    <property type="term" value="C:cytoplasm"/>
    <property type="evidence" value="ECO:0007669"/>
    <property type="project" value="TreeGrafter"/>
</dbReference>
<feature type="domain" description="FERM" evidence="1">
    <location>
        <begin position="84"/>
        <end position="376"/>
    </location>
</feature>